<keyword evidence="2" id="KW-1185">Reference proteome</keyword>
<reference evidence="1 2" key="2">
    <citation type="journal article" date="2022" name="Mol. Ecol. Resour.">
        <title>The genomes of chicory, endive, great burdock and yacon provide insights into Asteraceae paleo-polyploidization history and plant inulin production.</title>
        <authorList>
            <person name="Fan W."/>
            <person name="Wang S."/>
            <person name="Wang H."/>
            <person name="Wang A."/>
            <person name="Jiang F."/>
            <person name="Liu H."/>
            <person name="Zhao H."/>
            <person name="Xu D."/>
            <person name="Zhang Y."/>
        </authorList>
    </citation>
    <scope>NUCLEOTIDE SEQUENCE [LARGE SCALE GENOMIC DNA]</scope>
    <source>
        <strain evidence="2">cv. Yunnan</strain>
        <tissue evidence="1">Leaves</tissue>
    </source>
</reference>
<organism evidence="1 2">
    <name type="scientific">Smallanthus sonchifolius</name>
    <dbReference type="NCBI Taxonomy" id="185202"/>
    <lineage>
        <taxon>Eukaryota</taxon>
        <taxon>Viridiplantae</taxon>
        <taxon>Streptophyta</taxon>
        <taxon>Embryophyta</taxon>
        <taxon>Tracheophyta</taxon>
        <taxon>Spermatophyta</taxon>
        <taxon>Magnoliopsida</taxon>
        <taxon>eudicotyledons</taxon>
        <taxon>Gunneridae</taxon>
        <taxon>Pentapetalae</taxon>
        <taxon>asterids</taxon>
        <taxon>campanulids</taxon>
        <taxon>Asterales</taxon>
        <taxon>Asteraceae</taxon>
        <taxon>Asteroideae</taxon>
        <taxon>Heliantheae alliance</taxon>
        <taxon>Millerieae</taxon>
        <taxon>Smallanthus</taxon>
    </lineage>
</organism>
<reference evidence="2" key="1">
    <citation type="journal article" date="2022" name="Mol. Ecol. Resour.">
        <title>The genomes of chicory, endive, great burdock and yacon provide insights into Asteraceae palaeo-polyploidization history and plant inulin production.</title>
        <authorList>
            <person name="Fan W."/>
            <person name="Wang S."/>
            <person name="Wang H."/>
            <person name="Wang A."/>
            <person name="Jiang F."/>
            <person name="Liu H."/>
            <person name="Zhao H."/>
            <person name="Xu D."/>
            <person name="Zhang Y."/>
        </authorList>
    </citation>
    <scope>NUCLEOTIDE SEQUENCE [LARGE SCALE GENOMIC DNA]</scope>
    <source>
        <strain evidence="2">cv. Yunnan</strain>
    </source>
</reference>
<evidence type="ECO:0000313" key="2">
    <source>
        <dbReference type="Proteomes" id="UP001056120"/>
    </source>
</evidence>
<proteinExistence type="predicted"/>
<protein>
    <submittedName>
        <fullName evidence="1">Uncharacterized protein</fullName>
    </submittedName>
</protein>
<sequence>MCTPICTSCLESNAPSPITRIKEHLVTMTFMVRTPFFAFTLCKLPHSNVEEENHLNLTLILLQPSNSRPVYS</sequence>
<name>A0ACB8XW82_9ASTR</name>
<dbReference type="EMBL" id="CM042046">
    <property type="protein sequence ID" value="KAI3675366.1"/>
    <property type="molecule type" value="Genomic_DNA"/>
</dbReference>
<accession>A0ACB8XW82</accession>
<comment type="caution">
    <text evidence="1">The sequence shown here is derived from an EMBL/GenBank/DDBJ whole genome shotgun (WGS) entry which is preliminary data.</text>
</comment>
<dbReference type="Proteomes" id="UP001056120">
    <property type="component" value="Linkage Group LG29"/>
</dbReference>
<evidence type="ECO:0000313" key="1">
    <source>
        <dbReference type="EMBL" id="KAI3675366.1"/>
    </source>
</evidence>
<gene>
    <name evidence="1" type="ORF">L1987_84955</name>
</gene>